<protein>
    <recommendedName>
        <fullName evidence="5">ABC transporter substrate-binding protein</fullName>
    </recommendedName>
</protein>
<accession>A0A6F8YRA2</accession>
<name>A0A6F8YRA2_9ACTN</name>
<keyword evidence="2" id="KW-0732">Signal</keyword>
<evidence type="ECO:0000313" key="4">
    <source>
        <dbReference type="Proteomes" id="UP000503011"/>
    </source>
</evidence>
<organism evidence="3 4">
    <name type="scientific">Phytohabitans suffuscus</name>
    <dbReference type="NCBI Taxonomy" id="624315"/>
    <lineage>
        <taxon>Bacteria</taxon>
        <taxon>Bacillati</taxon>
        <taxon>Actinomycetota</taxon>
        <taxon>Actinomycetes</taxon>
        <taxon>Micromonosporales</taxon>
        <taxon>Micromonosporaceae</taxon>
    </lineage>
</organism>
<evidence type="ECO:0000256" key="2">
    <source>
        <dbReference type="SAM" id="SignalP"/>
    </source>
</evidence>
<dbReference type="KEGG" id="psuu:Psuf_059020"/>
<evidence type="ECO:0000256" key="1">
    <source>
        <dbReference type="ARBA" id="ARBA00006987"/>
    </source>
</evidence>
<proteinExistence type="inferred from homology"/>
<sequence>MQHVTWRFHRPVVACLVTAMALATAACGDLGASNGTGQFPSRNIEIVVPYPAGGPTDTVARALADALNKGGKLNGHRAQVTNLSGAAGASAATYVTSARQDGHTLGVFPNSAFTIQSLLKDQPYSMDGFDFLADAARGGLVVVVPKQAPYDTFQQFGEAAKAAPGRLTIGNPGSANLSETEARLVLDASGLPARVVNFEGTAPAMTAMLGGNVSAVITALGSVTAQIESGELKGILFIGEAPEGSVLADIPTLAESGVPMASALPESPNLVVVRKDVPEAAKTTLRDLITAAASSAEYKDVINGMGMKIPLTSPEENLAMLQAELNWYTTSGNHLCGGGKNAETPLCLAWTRRPGA</sequence>
<dbReference type="Proteomes" id="UP000503011">
    <property type="component" value="Chromosome"/>
</dbReference>
<dbReference type="EMBL" id="AP022871">
    <property type="protein sequence ID" value="BCB88589.1"/>
    <property type="molecule type" value="Genomic_DNA"/>
</dbReference>
<reference evidence="3 4" key="2">
    <citation type="submission" date="2020-03" db="EMBL/GenBank/DDBJ databases">
        <authorList>
            <person name="Ichikawa N."/>
            <person name="Kimura A."/>
            <person name="Kitahashi Y."/>
            <person name="Uohara A."/>
        </authorList>
    </citation>
    <scope>NUCLEOTIDE SEQUENCE [LARGE SCALE GENOMIC DNA]</scope>
    <source>
        <strain evidence="3 4">NBRC 105367</strain>
    </source>
</reference>
<keyword evidence="4" id="KW-1185">Reference proteome</keyword>
<evidence type="ECO:0008006" key="5">
    <source>
        <dbReference type="Google" id="ProtNLM"/>
    </source>
</evidence>
<comment type="similarity">
    <text evidence="1">Belongs to the UPF0065 (bug) family.</text>
</comment>
<dbReference type="InterPro" id="IPR042100">
    <property type="entry name" value="Bug_dom1"/>
</dbReference>
<dbReference type="Gene3D" id="3.40.190.10">
    <property type="entry name" value="Periplasmic binding protein-like II"/>
    <property type="match status" value="1"/>
</dbReference>
<reference evidence="3 4" key="1">
    <citation type="submission" date="2020-03" db="EMBL/GenBank/DDBJ databases">
        <title>Whole genome shotgun sequence of Phytohabitans suffuscus NBRC 105367.</title>
        <authorList>
            <person name="Komaki H."/>
            <person name="Tamura T."/>
        </authorList>
    </citation>
    <scope>NUCLEOTIDE SEQUENCE [LARGE SCALE GENOMIC DNA]</scope>
    <source>
        <strain evidence="3 4">NBRC 105367</strain>
    </source>
</reference>
<dbReference type="PIRSF" id="PIRSF017082">
    <property type="entry name" value="YflP"/>
    <property type="match status" value="1"/>
</dbReference>
<dbReference type="PROSITE" id="PS51257">
    <property type="entry name" value="PROKAR_LIPOPROTEIN"/>
    <property type="match status" value="1"/>
</dbReference>
<dbReference type="PANTHER" id="PTHR42928">
    <property type="entry name" value="TRICARBOXYLATE-BINDING PROTEIN"/>
    <property type="match status" value="1"/>
</dbReference>
<dbReference type="AlphaFoldDB" id="A0A6F8YRA2"/>
<dbReference type="InterPro" id="IPR005064">
    <property type="entry name" value="BUG"/>
</dbReference>
<dbReference type="Pfam" id="PF03401">
    <property type="entry name" value="TctC"/>
    <property type="match status" value="1"/>
</dbReference>
<dbReference type="PANTHER" id="PTHR42928:SF5">
    <property type="entry name" value="BLR1237 PROTEIN"/>
    <property type="match status" value="1"/>
</dbReference>
<feature type="chain" id="PRO_5026232556" description="ABC transporter substrate-binding protein" evidence="2">
    <location>
        <begin position="26"/>
        <end position="356"/>
    </location>
</feature>
<dbReference type="CDD" id="cd07012">
    <property type="entry name" value="PBP2_Bug_TTT"/>
    <property type="match status" value="1"/>
</dbReference>
<dbReference type="SUPFAM" id="SSF53850">
    <property type="entry name" value="Periplasmic binding protein-like II"/>
    <property type="match status" value="1"/>
</dbReference>
<feature type="signal peptide" evidence="2">
    <location>
        <begin position="1"/>
        <end position="25"/>
    </location>
</feature>
<evidence type="ECO:0000313" key="3">
    <source>
        <dbReference type="EMBL" id="BCB88589.1"/>
    </source>
</evidence>
<dbReference type="Gene3D" id="3.40.190.150">
    <property type="entry name" value="Bordetella uptake gene, domain 1"/>
    <property type="match status" value="1"/>
</dbReference>
<gene>
    <name evidence="3" type="ORF">Psuf_059020</name>
</gene>